<organism evidence="8 9">
    <name type="scientific">Citrus sinensis</name>
    <name type="common">Sweet orange</name>
    <name type="synonym">Citrus aurantium var. sinensis</name>
    <dbReference type="NCBI Taxonomy" id="2711"/>
    <lineage>
        <taxon>Eukaryota</taxon>
        <taxon>Viridiplantae</taxon>
        <taxon>Streptophyta</taxon>
        <taxon>Embryophyta</taxon>
        <taxon>Tracheophyta</taxon>
        <taxon>Spermatophyta</taxon>
        <taxon>Magnoliopsida</taxon>
        <taxon>eudicotyledons</taxon>
        <taxon>Gunneridae</taxon>
        <taxon>Pentapetalae</taxon>
        <taxon>rosids</taxon>
        <taxon>malvids</taxon>
        <taxon>Sapindales</taxon>
        <taxon>Rutaceae</taxon>
        <taxon>Aurantioideae</taxon>
        <taxon>Citrus</taxon>
    </lineage>
</organism>
<dbReference type="Gene3D" id="3.30.420.60">
    <property type="entry name" value="eRF1 domain 2"/>
    <property type="match status" value="1"/>
</dbReference>
<dbReference type="InterPro" id="IPR005142">
    <property type="entry name" value="eRF1_3"/>
</dbReference>
<dbReference type="InterPro" id="IPR004403">
    <property type="entry name" value="Peptide_chain-rel_eRF1/aRF1"/>
</dbReference>
<dbReference type="eggNOG" id="KOG0688">
    <property type="taxonomic scope" value="Eukaryota"/>
</dbReference>
<dbReference type="SMR" id="A0A067DWP4"/>
<evidence type="ECO:0000259" key="7">
    <source>
        <dbReference type="SMART" id="SM01194"/>
    </source>
</evidence>
<dbReference type="GO" id="GO:1990825">
    <property type="term" value="F:sequence-specific mRNA binding"/>
    <property type="evidence" value="ECO:0000318"/>
    <property type="project" value="GO_Central"/>
</dbReference>
<evidence type="ECO:0000256" key="3">
    <source>
        <dbReference type="ARBA" id="ARBA00022490"/>
    </source>
</evidence>
<dbReference type="Pfam" id="PF03464">
    <property type="entry name" value="eRF1_2"/>
    <property type="match status" value="1"/>
</dbReference>
<dbReference type="GO" id="GO:0005829">
    <property type="term" value="C:cytosol"/>
    <property type="evidence" value="ECO:0000318"/>
    <property type="project" value="GO_Central"/>
</dbReference>
<feature type="domain" description="eRF1/Pelota-like N-terminal" evidence="7">
    <location>
        <begin position="4"/>
        <end position="140"/>
    </location>
</feature>
<reference evidence="8 9" key="1">
    <citation type="submission" date="2014-04" db="EMBL/GenBank/DDBJ databases">
        <authorList>
            <consortium name="International Citrus Genome Consortium"/>
            <person name="Gmitter F."/>
            <person name="Chen C."/>
            <person name="Farmerie W."/>
            <person name="Harkins T."/>
            <person name="Desany B."/>
            <person name="Mohiuddin M."/>
            <person name="Kodira C."/>
            <person name="Borodovsky M."/>
            <person name="Lomsadze A."/>
            <person name="Burns P."/>
            <person name="Jenkins J."/>
            <person name="Prochnik S."/>
            <person name="Shu S."/>
            <person name="Chapman J."/>
            <person name="Pitluck S."/>
            <person name="Schmutz J."/>
            <person name="Rokhsar D."/>
        </authorList>
    </citation>
    <scope>NUCLEOTIDE SEQUENCE</scope>
</reference>
<evidence type="ECO:0000256" key="6">
    <source>
        <dbReference type="ARBA" id="ARBA00045523"/>
    </source>
</evidence>
<dbReference type="SUPFAM" id="SSF55315">
    <property type="entry name" value="L30e-like"/>
    <property type="match status" value="1"/>
</dbReference>
<dbReference type="FunFam" id="3.30.1330.30:FF:000006">
    <property type="entry name" value="Peptide chain release factor subunit 1"/>
    <property type="match status" value="1"/>
</dbReference>
<keyword evidence="5" id="KW-0648">Protein biosynthesis</keyword>
<proteinExistence type="inferred from homology"/>
<comment type="similarity">
    <text evidence="2">Belongs to the eukaryotic release factor 1 family.</text>
</comment>
<dbReference type="STRING" id="2711.A0A067DWP4"/>
<dbReference type="Proteomes" id="UP000027120">
    <property type="component" value="Unassembled WGS sequence"/>
</dbReference>
<dbReference type="InterPro" id="IPR024049">
    <property type="entry name" value="eRF1_1_sf"/>
</dbReference>
<evidence type="ECO:0000256" key="5">
    <source>
        <dbReference type="ARBA" id="ARBA00022917"/>
    </source>
</evidence>
<dbReference type="SMART" id="SM01194">
    <property type="entry name" value="eRF1_1"/>
    <property type="match status" value="1"/>
</dbReference>
<keyword evidence="3" id="KW-0963">Cytoplasm</keyword>
<dbReference type="AlphaFoldDB" id="A0A067DWP4"/>
<keyword evidence="4" id="KW-0341">Growth regulation</keyword>
<comment type="subcellular location">
    <subcellularLocation>
        <location evidence="1">Cytoplasm</location>
    </subcellularLocation>
</comment>
<dbReference type="InterPro" id="IPR005141">
    <property type="entry name" value="eRF1_2"/>
</dbReference>
<dbReference type="InterPro" id="IPR042226">
    <property type="entry name" value="eFR1_2_sf"/>
</dbReference>
<evidence type="ECO:0000256" key="1">
    <source>
        <dbReference type="ARBA" id="ARBA00004496"/>
    </source>
</evidence>
<dbReference type="GO" id="GO:0018444">
    <property type="term" value="C:translation release factor complex"/>
    <property type="evidence" value="ECO:0000318"/>
    <property type="project" value="GO_Central"/>
</dbReference>
<dbReference type="SUPFAM" id="SSF53137">
    <property type="entry name" value="Translational machinery components"/>
    <property type="match status" value="1"/>
</dbReference>
<keyword evidence="9" id="KW-1185">Reference proteome</keyword>
<dbReference type="PANTHER" id="PTHR10113">
    <property type="entry name" value="PEPTIDE CHAIN RELEASE FACTOR SUBUNIT 1"/>
    <property type="match status" value="1"/>
</dbReference>
<dbReference type="InterPro" id="IPR029064">
    <property type="entry name" value="Ribosomal_eL30-like_sf"/>
</dbReference>
<dbReference type="Gene3D" id="3.30.1330.30">
    <property type="match status" value="1"/>
</dbReference>
<dbReference type="InterPro" id="IPR005140">
    <property type="entry name" value="eRF1_Pelota-like_N"/>
</dbReference>
<evidence type="ECO:0000256" key="2">
    <source>
        <dbReference type="ARBA" id="ARBA00005326"/>
    </source>
</evidence>
<dbReference type="GO" id="GO:0016149">
    <property type="term" value="F:translation release factor activity, codon specific"/>
    <property type="evidence" value="ECO:0000318"/>
    <property type="project" value="GO_Central"/>
</dbReference>
<dbReference type="GO" id="GO:0002184">
    <property type="term" value="P:cytoplasmic translational termination"/>
    <property type="evidence" value="ECO:0000318"/>
    <property type="project" value="GO_Central"/>
</dbReference>
<protein>
    <recommendedName>
        <fullName evidence="7">eRF1/Pelota-like N-terminal domain-containing protein</fullName>
    </recommendedName>
</protein>
<comment type="function">
    <text evidence="6">Directs the termination of nascent peptide synthesis (translation) in response to the termination codons UAA, UAG and UGA. Modulates plant growth and development.</text>
</comment>
<dbReference type="SUPFAM" id="SSF55481">
    <property type="entry name" value="N-terminal domain of eukaryotic peptide chain release factor subunit 1, ERF1"/>
    <property type="match status" value="1"/>
</dbReference>
<accession>A0A067DWP4</accession>
<sequence>MAQHSETDSNIEMWKMKKLIKTLSAVKGDGTSLISLVVNPRDKIPRVTKMLGEEYQNASKIKKRMNRQSVQAAITYAQSRLKLYKNVPSNGLVLFTGTGVTEDGEEKKFAHDLVPFKPINSSLYVCDSSFHTEAYGYIIIDGNGTLIGTLCGSSREVVLKFTVDLPKKHGRGGQSALRFSRLRVEKRHNYLREAAELATKCFIDPATSQPNVTGLILAGSAEFKTELSQSGMFDPCLMAKILKVLDISYGGVSGFNQAIELSSDVIANVNVLKEKRVIGKFFEEIGQDTGKFVVGVDDSVKALEMGAIHTLIVWEDLDINRYELKQSVTNGIVIKHLNKKQEAEPSNFKDSAAASDLKVEGKMGLLEWLVDHYKQFGCSLEIVTDKSQEGSQFCRGFGGIGGILRYQPDMGSFDEGSGDGEAAANDSE</sequence>
<name>A0A067DWP4_CITSI</name>
<dbReference type="PaxDb" id="2711-XP_006485468.1"/>
<evidence type="ECO:0000256" key="4">
    <source>
        <dbReference type="ARBA" id="ARBA00022604"/>
    </source>
</evidence>
<dbReference type="EMBL" id="KK785411">
    <property type="protein sequence ID" value="KDO43031.1"/>
    <property type="molecule type" value="Genomic_DNA"/>
</dbReference>
<dbReference type="Gene3D" id="3.30.960.10">
    <property type="entry name" value="eRF1 domain 1"/>
    <property type="match status" value="1"/>
</dbReference>
<evidence type="ECO:0000313" key="9">
    <source>
        <dbReference type="Proteomes" id="UP000027120"/>
    </source>
</evidence>
<evidence type="ECO:0000313" key="8">
    <source>
        <dbReference type="EMBL" id="KDO43031.1"/>
    </source>
</evidence>
<dbReference type="NCBIfam" id="TIGR03676">
    <property type="entry name" value="aRF1_eRF1"/>
    <property type="match status" value="1"/>
</dbReference>
<gene>
    <name evidence="8" type="ORF">CISIN_1g042367mg</name>
</gene>
<dbReference type="Pfam" id="PF03465">
    <property type="entry name" value="eRF1_3"/>
    <property type="match status" value="1"/>
</dbReference>
<dbReference type="Pfam" id="PF03463">
    <property type="entry name" value="eRF1_1"/>
    <property type="match status" value="1"/>
</dbReference>